<dbReference type="PROSITE" id="PS00188">
    <property type="entry name" value="BIOTIN"/>
    <property type="match status" value="1"/>
</dbReference>
<dbReference type="SUPFAM" id="SSF52440">
    <property type="entry name" value="PreATP-grasp domain"/>
    <property type="match status" value="1"/>
</dbReference>
<comment type="cofactor">
    <cofactor evidence="1">
        <name>biotin</name>
        <dbReference type="ChEBI" id="CHEBI:57586"/>
    </cofactor>
</comment>
<keyword evidence="3 6" id="KW-0547">Nucleotide-binding</keyword>
<dbReference type="PROSITE" id="PS50979">
    <property type="entry name" value="BC"/>
    <property type="match status" value="1"/>
</dbReference>
<evidence type="ECO:0000256" key="5">
    <source>
        <dbReference type="ARBA" id="ARBA00023267"/>
    </source>
</evidence>
<dbReference type="Gene3D" id="3.40.50.20">
    <property type="match status" value="1"/>
</dbReference>
<dbReference type="Pfam" id="PF02785">
    <property type="entry name" value="Biotin_carb_C"/>
    <property type="match status" value="1"/>
</dbReference>
<keyword evidence="4 6" id="KW-0067">ATP-binding</keyword>
<dbReference type="Gene3D" id="2.40.50.100">
    <property type="match status" value="1"/>
</dbReference>
<feature type="domain" description="Lipoyl-binding" evidence="7">
    <location>
        <begin position="599"/>
        <end position="674"/>
    </location>
</feature>
<evidence type="ECO:0000256" key="3">
    <source>
        <dbReference type="ARBA" id="ARBA00022741"/>
    </source>
</evidence>
<dbReference type="InterPro" id="IPR048429">
    <property type="entry name" value="MCC_alpha_BT"/>
</dbReference>
<dbReference type="InterPro" id="IPR011054">
    <property type="entry name" value="Rudment_hybrid_motif"/>
</dbReference>
<dbReference type="Pfam" id="PF21139">
    <property type="entry name" value="BT_MCC_alpha"/>
    <property type="match status" value="1"/>
</dbReference>
<dbReference type="InterPro" id="IPR011761">
    <property type="entry name" value="ATP-grasp"/>
</dbReference>
<keyword evidence="2" id="KW-0436">Ligase</keyword>
<evidence type="ECO:0000256" key="6">
    <source>
        <dbReference type="PROSITE-ProRule" id="PRU00409"/>
    </source>
</evidence>
<evidence type="ECO:0000256" key="4">
    <source>
        <dbReference type="ARBA" id="ARBA00022840"/>
    </source>
</evidence>
<organism evidence="10 11">
    <name type="scientific">Kibdelosporangium philippinense</name>
    <dbReference type="NCBI Taxonomy" id="211113"/>
    <lineage>
        <taxon>Bacteria</taxon>
        <taxon>Bacillati</taxon>
        <taxon>Actinomycetota</taxon>
        <taxon>Actinomycetes</taxon>
        <taxon>Pseudonocardiales</taxon>
        <taxon>Pseudonocardiaceae</taxon>
        <taxon>Kibdelosporangium</taxon>
    </lineage>
</organism>
<dbReference type="EMBL" id="JAJVCN010000003">
    <property type="protein sequence ID" value="MCE7008929.1"/>
    <property type="molecule type" value="Genomic_DNA"/>
</dbReference>
<dbReference type="Proteomes" id="UP001521150">
    <property type="component" value="Unassembled WGS sequence"/>
</dbReference>
<keyword evidence="5" id="KW-0092">Biotin</keyword>
<dbReference type="Gene3D" id="3.30.1490.20">
    <property type="entry name" value="ATP-grasp fold, A domain"/>
    <property type="match status" value="1"/>
</dbReference>
<name>A0ABS8ZME4_9PSEU</name>
<evidence type="ECO:0000259" key="8">
    <source>
        <dbReference type="PROSITE" id="PS50975"/>
    </source>
</evidence>
<dbReference type="PROSITE" id="PS00867">
    <property type="entry name" value="CPSASE_2"/>
    <property type="match status" value="1"/>
</dbReference>
<dbReference type="InterPro" id="IPR005481">
    <property type="entry name" value="BC-like_N"/>
</dbReference>
<dbReference type="InterPro" id="IPR016185">
    <property type="entry name" value="PreATP-grasp_dom_sf"/>
</dbReference>
<dbReference type="SUPFAM" id="SSF51246">
    <property type="entry name" value="Rudiment single hybrid motif"/>
    <property type="match status" value="1"/>
</dbReference>
<dbReference type="Pfam" id="PF00364">
    <property type="entry name" value="Biotin_lipoyl"/>
    <property type="match status" value="1"/>
</dbReference>
<dbReference type="InterPro" id="IPR000089">
    <property type="entry name" value="Biotin_lipoyl"/>
</dbReference>
<evidence type="ECO:0000256" key="2">
    <source>
        <dbReference type="ARBA" id="ARBA00022598"/>
    </source>
</evidence>
<dbReference type="CDD" id="cd06850">
    <property type="entry name" value="biotinyl_domain"/>
    <property type="match status" value="1"/>
</dbReference>
<dbReference type="InterPro" id="IPR050856">
    <property type="entry name" value="Biotin_carboxylase_complex"/>
</dbReference>
<keyword evidence="11" id="KW-1185">Reference proteome</keyword>
<evidence type="ECO:0000256" key="1">
    <source>
        <dbReference type="ARBA" id="ARBA00001953"/>
    </source>
</evidence>
<accession>A0ABS8ZME4</accession>
<dbReference type="InterPro" id="IPR001882">
    <property type="entry name" value="Biotin_BS"/>
</dbReference>
<evidence type="ECO:0000313" key="10">
    <source>
        <dbReference type="EMBL" id="MCE7008929.1"/>
    </source>
</evidence>
<proteinExistence type="predicted"/>
<dbReference type="InterPro" id="IPR011053">
    <property type="entry name" value="Single_hybrid_motif"/>
</dbReference>
<dbReference type="InterPro" id="IPR011764">
    <property type="entry name" value="Biotin_carboxylation_dom"/>
</dbReference>
<reference evidence="10 11" key="1">
    <citation type="submission" date="2021-12" db="EMBL/GenBank/DDBJ databases">
        <title>Genome sequence of Kibdelosporangium philippinense ATCC 49844.</title>
        <authorList>
            <person name="Fedorov E.A."/>
            <person name="Omeragic M."/>
            <person name="Shalygina K.F."/>
            <person name="Maclea K.S."/>
        </authorList>
    </citation>
    <scope>NUCLEOTIDE SEQUENCE [LARGE SCALE GENOMIC DNA]</scope>
    <source>
        <strain evidence="10 11">ATCC 49844</strain>
    </source>
</reference>
<dbReference type="Gene3D" id="3.30.470.20">
    <property type="entry name" value="ATP-grasp fold, B domain"/>
    <property type="match status" value="1"/>
</dbReference>
<dbReference type="PROSITE" id="PS50975">
    <property type="entry name" value="ATP_GRASP"/>
    <property type="match status" value="1"/>
</dbReference>
<evidence type="ECO:0000313" key="11">
    <source>
        <dbReference type="Proteomes" id="UP001521150"/>
    </source>
</evidence>
<gene>
    <name evidence="10" type="ORF">LWC34_39880</name>
</gene>
<dbReference type="SUPFAM" id="SSF56059">
    <property type="entry name" value="Glutathione synthetase ATP-binding domain-like"/>
    <property type="match status" value="1"/>
</dbReference>
<sequence length="677" mass="71311">MITSVLVANRGEIARRVFRTCRALGIGCVAVYSDADAASPHVQEADAAVRLPGNSPASTYLRGSLIIEAAQRAGADAIHPGYGFLSENADFARAVIEAGLTWIGPSPEAIDQMGSKIAAKEMMASAGVPVLSEVDNVTPADLPVLIKASAGGGGRGMRIVRSLEDLPAELEAARSEAASAFGDPTVFCEPYLETGRHIEVQIMADKHGEVWPVGERECSIQRRHQKVIEEAPSPLVSRTPGMRSRLFSAARAAANAISYTSAGTVEFLADEQGRFYFLEMNTRLQVEHPVTECTTGVDLVRLQILIAQGAHLSAAAPQSAAFTAPTIPAGEPPISTLPQGYDSFGSPLVRGHAIEVRLYAEDPAQDWRPQSGVVQRLSVPGVTSEFTVPGGPGLRLDSGVQDGSTVSVFYDPMLAKVISFAETRDEAALGLAGALARAEIHGLTTNRDLLVRVLRHPEFLAGNTDTAFLERHGLAVLAEPLADKDAEAISALAAALADAAARRSMDVPSGWRNVPSQPQRKVYSTASGDIEVTYRHTRGGLVADGYPDLRLLSAEPDAVVLELAGVRRAFRVSVYPDVVCVDSPLGPVALTPAPRFTDPSSQAAPGSLLAPMPGTVVRVAVSAGDQVEQGQPLLWLEAMKMEHKITAPAAGTLSSLPVAAGQQVDLGAVLAVVTPLE</sequence>
<dbReference type="SUPFAM" id="SSF51230">
    <property type="entry name" value="Single hybrid motif"/>
    <property type="match status" value="1"/>
</dbReference>
<dbReference type="InterPro" id="IPR013815">
    <property type="entry name" value="ATP_grasp_subdomain_1"/>
</dbReference>
<evidence type="ECO:0000259" key="9">
    <source>
        <dbReference type="PROSITE" id="PS50979"/>
    </source>
</evidence>
<dbReference type="PANTHER" id="PTHR18866:SF126">
    <property type="entry name" value="BIOTIN CARBOXYLASE"/>
    <property type="match status" value="1"/>
</dbReference>
<protein>
    <submittedName>
        <fullName evidence="10">Acetyl/propionyl-CoA carboxylase subunit alpha</fullName>
    </submittedName>
</protein>
<dbReference type="PANTHER" id="PTHR18866">
    <property type="entry name" value="CARBOXYLASE:PYRUVATE/ACETYL-COA/PROPIONYL-COA CARBOXYLASE"/>
    <property type="match status" value="1"/>
</dbReference>
<dbReference type="Pfam" id="PF02786">
    <property type="entry name" value="CPSase_L_D2"/>
    <property type="match status" value="1"/>
</dbReference>
<dbReference type="InterPro" id="IPR005479">
    <property type="entry name" value="CPAse_ATP-bd"/>
</dbReference>
<dbReference type="RefSeq" id="WP_233730379.1">
    <property type="nucleotide sequence ID" value="NZ_JAJVCN010000003.1"/>
</dbReference>
<dbReference type="SMART" id="SM00878">
    <property type="entry name" value="Biotin_carb_C"/>
    <property type="match status" value="1"/>
</dbReference>
<dbReference type="Pfam" id="PF00289">
    <property type="entry name" value="Biotin_carb_N"/>
    <property type="match status" value="1"/>
</dbReference>
<feature type="domain" description="ATP-grasp" evidence="8">
    <location>
        <begin position="115"/>
        <end position="308"/>
    </location>
</feature>
<feature type="domain" description="Biotin carboxylation" evidence="9">
    <location>
        <begin position="1"/>
        <end position="474"/>
    </location>
</feature>
<dbReference type="PROSITE" id="PS50968">
    <property type="entry name" value="BIOTINYL_LIPOYL"/>
    <property type="match status" value="1"/>
</dbReference>
<comment type="caution">
    <text evidence="10">The sequence shown here is derived from an EMBL/GenBank/DDBJ whole genome shotgun (WGS) entry which is preliminary data.</text>
</comment>
<evidence type="ECO:0000259" key="7">
    <source>
        <dbReference type="PROSITE" id="PS50968"/>
    </source>
</evidence>
<dbReference type="InterPro" id="IPR005482">
    <property type="entry name" value="Biotin_COase_C"/>
</dbReference>